<feature type="non-terminal residue" evidence="1">
    <location>
        <position position="94"/>
    </location>
</feature>
<dbReference type="EMBL" id="JACVVK020000518">
    <property type="protein sequence ID" value="KAK7468217.1"/>
    <property type="molecule type" value="Genomic_DNA"/>
</dbReference>
<protein>
    <submittedName>
        <fullName evidence="1">Uncharacterized protein</fullName>
    </submittedName>
</protein>
<evidence type="ECO:0000313" key="1">
    <source>
        <dbReference type="EMBL" id="KAK7468217.1"/>
    </source>
</evidence>
<name>A0ABD0JBL5_9CAEN</name>
<evidence type="ECO:0000313" key="2">
    <source>
        <dbReference type="Proteomes" id="UP001519460"/>
    </source>
</evidence>
<reference evidence="1 2" key="1">
    <citation type="journal article" date="2023" name="Sci. Data">
        <title>Genome assembly of the Korean intertidal mud-creeper Batillaria attramentaria.</title>
        <authorList>
            <person name="Patra A.K."/>
            <person name="Ho P.T."/>
            <person name="Jun S."/>
            <person name="Lee S.J."/>
            <person name="Kim Y."/>
            <person name="Won Y.J."/>
        </authorList>
    </citation>
    <scope>NUCLEOTIDE SEQUENCE [LARGE SCALE GENOMIC DNA]</scope>
    <source>
        <strain evidence="1">Wonlab-2016</strain>
    </source>
</reference>
<accession>A0ABD0JBL5</accession>
<organism evidence="1 2">
    <name type="scientific">Batillaria attramentaria</name>
    <dbReference type="NCBI Taxonomy" id="370345"/>
    <lineage>
        <taxon>Eukaryota</taxon>
        <taxon>Metazoa</taxon>
        <taxon>Spiralia</taxon>
        <taxon>Lophotrochozoa</taxon>
        <taxon>Mollusca</taxon>
        <taxon>Gastropoda</taxon>
        <taxon>Caenogastropoda</taxon>
        <taxon>Sorbeoconcha</taxon>
        <taxon>Cerithioidea</taxon>
        <taxon>Batillariidae</taxon>
        <taxon>Batillaria</taxon>
    </lineage>
</organism>
<keyword evidence="2" id="KW-1185">Reference proteome</keyword>
<sequence>MTASRTYANHAADGLVAISKLETLTGYTRFLCKKMKNALRLQLQNGLCKAYSLVKVLWASVKMMTHNRSGLCLVPVSDAGSRDTVVKGGRVAYT</sequence>
<proteinExistence type="predicted"/>
<dbReference type="AlphaFoldDB" id="A0ABD0JBL5"/>
<gene>
    <name evidence="1" type="ORF">BaRGS_00036540</name>
</gene>
<dbReference type="Proteomes" id="UP001519460">
    <property type="component" value="Unassembled WGS sequence"/>
</dbReference>
<comment type="caution">
    <text evidence="1">The sequence shown here is derived from an EMBL/GenBank/DDBJ whole genome shotgun (WGS) entry which is preliminary data.</text>
</comment>